<dbReference type="Pfam" id="PF14081">
    <property type="entry name" value="DUF4262"/>
    <property type="match status" value="1"/>
</dbReference>
<dbReference type="EMBL" id="JAKFHA010000009">
    <property type="protein sequence ID" value="MCF2529117.1"/>
    <property type="molecule type" value="Genomic_DNA"/>
</dbReference>
<evidence type="ECO:0000313" key="1">
    <source>
        <dbReference type="EMBL" id="MCF2529117.1"/>
    </source>
</evidence>
<gene>
    <name evidence="1" type="ORF">LZ495_18120</name>
</gene>
<proteinExistence type="predicted"/>
<sequence>MPTERSACRCVVCRDYGDRDARDSFELRIAELVESPGWMVAAVPADDQGDAFAYTIGLRHSFGTPEVAMFGLDPYLMQELLNVLGEKAAAGLPLADGSRHGDVIDGHDVLLRQARGGWYPAFFGRALSFYRAPFPVLQVLWPDRKGRFPGEPDVDDSVRARQPQTWLRPTEHADDAWKALVAD</sequence>
<dbReference type="AlphaFoldDB" id="A0AA41Q0S9"/>
<organism evidence="1 2">
    <name type="scientific">Yinghuangia soli</name>
    <dbReference type="NCBI Taxonomy" id="2908204"/>
    <lineage>
        <taxon>Bacteria</taxon>
        <taxon>Bacillati</taxon>
        <taxon>Actinomycetota</taxon>
        <taxon>Actinomycetes</taxon>
        <taxon>Kitasatosporales</taxon>
        <taxon>Streptomycetaceae</taxon>
        <taxon>Yinghuangia</taxon>
    </lineage>
</organism>
<dbReference type="InterPro" id="IPR025358">
    <property type="entry name" value="DUF4262"/>
</dbReference>
<dbReference type="RefSeq" id="WP_235053282.1">
    <property type="nucleotide sequence ID" value="NZ_JAKFHA010000009.1"/>
</dbReference>
<comment type="caution">
    <text evidence="1">The sequence shown here is derived from an EMBL/GenBank/DDBJ whole genome shotgun (WGS) entry which is preliminary data.</text>
</comment>
<name>A0AA41Q0S9_9ACTN</name>
<reference evidence="1" key="1">
    <citation type="submission" date="2022-01" db="EMBL/GenBank/DDBJ databases">
        <title>Genome-Based Taxonomic Classification of the Phylum Actinobacteria.</title>
        <authorList>
            <person name="Gao Y."/>
        </authorList>
    </citation>
    <scope>NUCLEOTIDE SEQUENCE</scope>
    <source>
        <strain evidence="1">KLBMP 8922</strain>
    </source>
</reference>
<dbReference type="Proteomes" id="UP001165378">
    <property type="component" value="Unassembled WGS sequence"/>
</dbReference>
<keyword evidence="2" id="KW-1185">Reference proteome</keyword>
<accession>A0AA41Q0S9</accession>
<evidence type="ECO:0000313" key="2">
    <source>
        <dbReference type="Proteomes" id="UP001165378"/>
    </source>
</evidence>
<protein>
    <submittedName>
        <fullName evidence="1">DUF4262 domain-containing protein</fullName>
    </submittedName>
</protein>